<evidence type="ECO:0000313" key="1">
    <source>
        <dbReference type="EMBL" id="ETO03659.1"/>
    </source>
</evidence>
<gene>
    <name evidence="1" type="ORF">RFI_33743</name>
</gene>
<accession>X6LPU5</accession>
<name>X6LPU5_RETFI</name>
<proteinExistence type="predicted"/>
<reference evidence="1 2" key="1">
    <citation type="journal article" date="2013" name="Curr. Biol.">
        <title>The Genome of the Foraminiferan Reticulomyxa filosa.</title>
        <authorList>
            <person name="Glockner G."/>
            <person name="Hulsmann N."/>
            <person name="Schleicher M."/>
            <person name="Noegel A.A."/>
            <person name="Eichinger L."/>
            <person name="Gallinger C."/>
            <person name="Pawlowski J."/>
            <person name="Sierra R."/>
            <person name="Euteneuer U."/>
            <person name="Pillet L."/>
            <person name="Moustafa A."/>
            <person name="Platzer M."/>
            <person name="Groth M."/>
            <person name="Szafranski K."/>
            <person name="Schliwa M."/>
        </authorList>
    </citation>
    <scope>NUCLEOTIDE SEQUENCE [LARGE SCALE GENOMIC DNA]</scope>
</reference>
<feature type="non-terminal residue" evidence="1">
    <location>
        <position position="185"/>
    </location>
</feature>
<feature type="non-terminal residue" evidence="1">
    <location>
        <position position="1"/>
    </location>
</feature>
<dbReference type="Proteomes" id="UP000023152">
    <property type="component" value="Unassembled WGS sequence"/>
</dbReference>
<sequence length="185" mass="21989">DEYNEAKCAYHPIVNHMILEAKYMTMLGEFFIRVMRFLYYHFEYGPTSLAFDKDVQFWIVMQDQSPLFTFHHLFLEKFTHWHVQHITDLLNPIGCKCFRRMFFCGFFWDTLHVVHNTTRHPLHPIDLPSFGSLGLYPIVISSLNQYIDSVDIYLQRDTLLFKQTQLTQILKSMSPHSPVVVPLNQ</sequence>
<evidence type="ECO:0000313" key="2">
    <source>
        <dbReference type="Proteomes" id="UP000023152"/>
    </source>
</evidence>
<comment type="caution">
    <text evidence="1">The sequence shown here is derived from an EMBL/GenBank/DDBJ whole genome shotgun (WGS) entry which is preliminary data.</text>
</comment>
<protein>
    <submittedName>
        <fullName evidence="1">Uncharacterized protein</fullName>
    </submittedName>
</protein>
<keyword evidence="2" id="KW-1185">Reference proteome</keyword>
<dbReference type="EMBL" id="ASPP01032723">
    <property type="protein sequence ID" value="ETO03659.1"/>
    <property type="molecule type" value="Genomic_DNA"/>
</dbReference>
<dbReference type="AlphaFoldDB" id="X6LPU5"/>
<organism evidence="1 2">
    <name type="scientific">Reticulomyxa filosa</name>
    <dbReference type="NCBI Taxonomy" id="46433"/>
    <lineage>
        <taxon>Eukaryota</taxon>
        <taxon>Sar</taxon>
        <taxon>Rhizaria</taxon>
        <taxon>Retaria</taxon>
        <taxon>Foraminifera</taxon>
        <taxon>Monothalamids</taxon>
        <taxon>Reticulomyxidae</taxon>
        <taxon>Reticulomyxa</taxon>
    </lineage>
</organism>